<keyword evidence="4 5" id="KW-0732">Signal</keyword>
<evidence type="ECO:0000256" key="5">
    <source>
        <dbReference type="SAM" id="SignalP"/>
    </source>
</evidence>
<dbReference type="InterPro" id="IPR031825">
    <property type="entry name" value="RXLR"/>
</dbReference>
<evidence type="ECO:0000256" key="1">
    <source>
        <dbReference type="ARBA" id="ARBA00004613"/>
    </source>
</evidence>
<evidence type="ECO:0000313" key="7">
    <source>
        <dbReference type="Proteomes" id="UP000704712"/>
    </source>
</evidence>
<dbReference type="EMBL" id="JAACNO010000755">
    <property type="protein sequence ID" value="KAF4145211.1"/>
    <property type="molecule type" value="Genomic_DNA"/>
</dbReference>
<comment type="caution">
    <text evidence="6">The sequence shown here is derived from an EMBL/GenBank/DDBJ whole genome shotgun (WGS) entry which is preliminary data.</text>
</comment>
<feature type="signal peptide" evidence="5">
    <location>
        <begin position="1"/>
        <end position="21"/>
    </location>
</feature>
<dbReference type="Pfam" id="PF16810">
    <property type="entry name" value="RXLR"/>
    <property type="match status" value="1"/>
</dbReference>
<evidence type="ECO:0000256" key="3">
    <source>
        <dbReference type="ARBA" id="ARBA00022525"/>
    </source>
</evidence>
<comment type="similarity">
    <text evidence="2">Belongs to the RxLR effector family.</text>
</comment>
<keyword evidence="3" id="KW-0964">Secreted</keyword>
<comment type="subcellular location">
    <subcellularLocation>
        <location evidence="1">Secreted</location>
    </subcellularLocation>
</comment>
<evidence type="ECO:0000256" key="2">
    <source>
        <dbReference type="ARBA" id="ARBA00010400"/>
    </source>
</evidence>
<evidence type="ECO:0000313" key="6">
    <source>
        <dbReference type="EMBL" id="KAF4145211.1"/>
    </source>
</evidence>
<protein>
    <recommendedName>
        <fullName evidence="8">Secreted RxLR effector peptide protein</fullName>
    </recommendedName>
</protein>
<dbReference type="AlphaFoldDB" id="A0A8S9UX38"/>
<accession>A0A8S9UX38</accession>
<evidence type="ECO:0000256" key="4">
    <source>
        <dbReference type="ARBA" id="ARBA00022729"/>
    </source>
</evidence>
<organism evidence="6 7">
    <name type="scientific">Phytophthora infestans</name>
    <name type="common">Potato late blight agent</name>
    <name type="synonym">Botrytis infestans</name>
    <dbReference type="NCBI Taxonomy" id="4787"/>
    <lineage>
        <taxon>Eukaryota</taxon>
        <taxon>Sar</taxon>
        <taxon>Stramenopiles</taxon>
        <taxon>Oomycota</taxon>
        <taxon>Peronosporomycetes</taxon>
        <taxon>Peronosporales</taxon>
        <taxon>Peronosporaceae</taxon>
        <taxon>Phytophthora</taxon>
    </lineage>
</organism>
<name>A0A8S9UX38_PHYIN</name>
<feature type="chain" id="PRO_5035887288" description="Secreted RxLR effector peptide protein" evidence="5">
    <location>
        <begin position="22"/>
        <end position="475"/>
    </location>
</feature>
<sequence>MRLYSIAFLVAVALLAKVDRATPSELTTADYPTLTHSITGRQNDVTPRLLRRMEEDDEERGIGGTAISDLAAKLKSRTSSLVDKAVNLKAREMKAARAMRFGEIDDTLASSNINNLITKLKEINDKNRLVKVSLLGTLTTKYGDDAVAAALVTAKRSADSPSVAQQIQKLQTEQLMKWKDGGKSLGSVSKLLNFRYNRGLGQKFQVLDEYAKLVKQSDDTLLTTLIKSVGGEDNLGGVLYGARTNSAATKNKATKLENILIERWTRGEQLPANVFQWLRLSGDVDDAFTASNLNRFMKYVDDFNAKNPGQKKPVLKLYTQAFGDAPVMRKLLSAMDDSTTNVAAKKLLVERGVQKDNQSLGSMLRALNIDINQPTSIVNQKIDVLEQLAEVKEVRQVFIKAMSTQVGGNKMLAKILEGAEAATLQKKQFATWIGEGVTPENFWKMIYKTETASNPVEEKIMAKFTAFYQSQKPGN</sequence>
<evidence type="ECO:0008006" key="8">
    <source>
        <dbReference type="Google" id="ProtNLM"/>
    </source>
</evidence>
<gene>
    <name evidence="6" type="ORF">GN958_ATG05596</name>
</gene>
<dbReference type="Proteomes" id="UP000704712">
    <property type="component" value="Unassembled WGS sequence"/>
</dbReference>
<reference evidence="6" key="1">
    <citation type="submission" date="2020-03" db="EMBL/GenBank/DDBJ databases">
        <title>Hybrid Assembly of Korean Phytophthora infestans isolates.</title>
        <authorList>
            <person name="Prokchorchik M."/>
            <person name="Lee Y."/>
            <person name="Seo J."/>
            <person name="Cho J.-H."/>
            <person name="Park Y.-E."/>
            <person name="Jang D.-C."/>
            <person name="Im J.-S."/>
            <person name="Choi J.-G."/>
            <person name="Park H.-J."/>
            <person name="Lee G.-B."/>
            <person name="Lee Y.-G."/>
            <person name="Hong S.-Y."/>
            <person name="Cho K."/>
            <person name="Sohn K.H."/>
        </authorList>
    </citation>
    <scope>NUCLEOTIDE SEQUENCE</scope>
    <source>
        <strain evidence="6">KR_2_A2</strain>
    </source>
</reference>
<proteinExistence type="inferred from homology"/>